<dbReference type="GO" id="GO:0006508">
    <property type="term" value="P:proteolysis"/>
    <property type="evidence" value="ECO:0007669"/>
    <property type="project" value="UniProtKB-KW"/>
</dbReference>
<dbReference type="Proteomes" id="UP000610373">
    <property type="component" value="Unassembled WGS sequence"/>
</dbReference>
<dbReference type="InterPro" id="IPR034122">
    <property type="entry name" value="Retropepsin-like_bacterial"/>
</dbReference>
<dbReference type="InterPro" id="IPR021109">
    <property type="entry name" value="Peptidase_aspartic_dom_sf"/>
</dbReference>
<reference evidence="1" key="1">
    <citation type="submission" date="2020-10" db="EMBL/GenBank/DDBJ databases">
        <authorList>
            <person name="Hahn C.J."/>
            <person name="Laso-Perez R."/>
            <person name="Vulcano F."/>
            <person name="Vaziourakis K.-M."/>
            <person name="Stokke R."/>
            <person name="Steen I.H."/>
            <person name="Teske A."/>
            <person name="Boetius A."/>
            <person name="Liebeke M."/>
            <person name="Amann R."/>
            <person name="Knittel K."/>
        </authorList>
    </citation>
    <scope>NUCLEOTIDE SEQUENCE</scope>
    <source>
        <strain evidence="1">Gfbio:e3339647-f889-4370-9287-4fb5cb688e4c:AG392O15_GoMArc1</strain>
    </source>
</reference>
<dbReference type="SUPFAM" id="SSF50630">
    <property type="entry name" value="Acid proteases"/>
    <property type="match status" value="1"/>
</dbReference>
<keyword evidence="1" id="KW-0645">Protease</keyword>
<organism evidence="1 2">
    <name type="scientific">Candidatus Argoarchaeum ethanivorans</name>
    <dbReference type="NCBI Taxonomy" id="2608793"/>
    <lineage>
        <taxon>Archaea</taxon>
        <taxon>Methanobacteriati</taxon>
        <taxon>Methanobacteriota</taxon>
        <taxon>Stenosarchaea group</taxon>
        <taxon>Methanomicrobia</taxon>
        <taxon>Methanosarcinales</taxon>
        <taxon>Methanosarcinales incertae sedis</taxon>
        <taxon>GOM Arc I cluster</taxon>
        <taxon>Candidatus Argoarchaeum</taxon>
    </lineage>
</organism>
<dbReference type="Pfam" id="PF13975">
    <property type="entry name" value="gag-asp_proteas"/>
    <property type="match status" value="1"/>
</dbReference>
<gene>
    <name evidence="1" type="ORF">CHKLHMKO_00700</name>
</gene>
<dbReference type="AlphaFoldDB" id="A0A811THR0"/>
<evidence type="ECO:0000313" key="2">
    <source>
        <dbReference type="Proteomes" id="UP000610373"/>
    </source>
</evidence>
<dbReference type="InterPro" id="IPR001969">
    <property type="entry name" value="Aspartic_peptidase_AS"/>
</dbReference>
<proteinExistence type="predicted"/>
<sequence>MRYKFDTGAPVIVLGVTLEGEDIEKKIDMVLDTGATYTMIPWDIADVLGYESGISKELMPMVTASGVERAPLITVKSLNVLGVTAHNIKTIVHDLPEKSCVDGLLGLSFLRGFKVCLDFQEGILEIE</sequence>
<accession>A0A811THR0</accession>
<evidence type="ECO:0000313" key="1">
    <source>
        <dbReference type="EMBL" id="CAD6494325.1"/>
    </source>
</evidence>
<dbReference type="CDD" id="cd05483">
    <property type="entry name" value="retropepsin_like_bacteria"/>
    <property type="match status" value="1"/>
</dbReference>
<dbReference type="Gene3D" id="2.40.70.10">
    <property type="entry name" value="Acid Proteases"/>
    <property type="match status" value="1"/>
</dbReference>
<dbReference type="PROSITE" id="PS00141">
    <property type="entry name" value="ASP_PROTEASE"/>
    <property type="match status" value="1"/>
</dbReference>
<name>A0A811THR0_9EURY</name>
<protein>
    <submittedName>
        <fullName evidence="1">Gag-polyprotein putative aspartyl protease</fullName>
    </submittedName>
</protein>
<keyword evidence="1" id="KW-0378">Hydrolase</keyword>
<dbReference type="GO" id="GO:0004190">
    <property type="term" value="F:aspartic-type endopeptidase activity"/>
    <property type="evidence" value="ECO:0007669"/>
    <property type="project" value="InterPro"/>
</dbReference>
<dbReference type="EMBL" id="CAJHIO010000076">
    <property type="protein sequence ID" value="CAD6494325.1"/>
    <property type="molecule type" value="Genomic_DNA"/>
</dbReference>
<comment type="caution">
    <text evidence="1">The sequence shown here is derived from an EMBL/GenBank/DDBJ whole genome shotgun (WGS) entry which is preliminary data.</text>
</comment>